<dbReference type="KEGG" id="vg:23679543"/>
<organism evidence="1 2">
    <name type="scientific">Mycobacterium phage Gaia</name>
    <dbReference type="NCBI Taxonomy" id="1486472"/>
    <lineage>
        <taxon>Viruses</taxon>
        <taxon>Duplodnaviria</taxon>
        <taxon>Heunggongvirae</taxon>
        <taxon>Uroviricota</taxon>
        <taxon>Caudoviricetes</taxon>
        <taxon>Gaiavirus</taxon>
        <taxon>Gaiavirus gaia</taxon>
    </lineage>
</organism>
<protein>
    <submittedName>
        <fullName evidence="1">Uncharacterized protein</fullName>
    </submittedName>
</protein>
<dbReference type="EMBL" id="KJ567043">
    <property type="protein sequence ID" value="AID58857.1"/>
    <property type="molecule type" value="Genomic_DNA"/>
</dbReference>
<reference evidence="1 2" key="1">
    <citation type="submission" date="2014-03" db="EMBL/GenBank/DDBJ databases">
        <authorList>
            <person name="Yoder B.A."/>
            <person name="Colicchio M.A."/>
            <person name="Schafer C.E."/>
            <person name="Abrahim M.R."/>
            <person name="Adkins N.L."/>
            <person name="Burke K.A."/>
            <person name="Churilla B.M."/>
            <person name="Cohen K.L."/>
            <person name="Fasoranti T.O."/>
            <person name="Genkil J.S."/>
            <person name="Kramer Z.J."/>
            <person name="Prout A.K."/>
            <person name="Schwarz A.G."/>
            <person name="Tish M."/>
            <person name="Vispute N."/>
            <person name="Wilkes K.E."/>
            <person name="Williams C.R."/>
            <person name="Xiao X."/>
            <person name="Yu V.J."/>
            <person name="Lapin J.S."/>
            <person name="Ott C.T."/>
            <person name="Walburn T.D."/>
            <person name="Bradley K.W."/>
            <person name="Clarke D.Q."/>
            <person name="Lewis M.F."/>
            <person name="Barker L.P."/>
            <person name="Bailey C."/>
            <person name="Asai D.J."/>
            <person name="Bowman C.A."/>
            <person name="Russell D.A."/>
            <person name="Pope W.H."/>
            <person name="Jacobs-Sera D."/>
            <person name="Hendrix R.W."/>
            <person name="Hatfull G.F."/>
        </authorList>
    </citation>
    <scope>NUCLEOTIDE SEQUENCE [LARGE SCALE GENOMIC DNA]</scope>
</reference>
<sequence length="47" mass="5706">MRVAATQHRAETMDKRCRKCGAKGFYRNYCGWVCYEHWLDMYVRTRG</sequence>
<accession>A0A068F1N5</accession>
<dbReference type="RefSeq" id="YP_009124780.1">
    <property type="nucleotide sequence ID" value="NC_026590.1"/>
</dbReference>
<dbReference type="GeneID" id="23679543"/>
<evidence type="ECO:0000313" key="1">
    <source>
        <dbReference type="EMBL" id="AID58857.1"/>
    </source>
</evidence>
<dbReference type="Proteomes" id="UP000027491">
    <property type="component" value="Segment"/>
</dbReference>
<name>A0A068F1N5_9CAUD</name>
<proteinExistence type="predicted"/>
<keyword evidence="2" id="KW-1185">Reference proteome</keyword>
<evidence type="ECO:0000313" key="2">
    <source>
        <dbReference type="Proteomes" id="UP000027491"/>
    </source>
</evidence>
<gene>
    <name evidence="1" type="primary">37</name>
    <name evidence="1" type="ORF">PBI_GAIA_37</name>
</gene>